<proteinExistence type="predicted"/>
<organism evidence="2 3">
    <name type="scientific">Hevea brasiliensis</name>
    <name type="common">Para rubber tree</name>
    <name type="synonym">Siphonia brasiliensis</name>
    <dbReference type="NCBI Taxonomy" id="3981"/>
    <lineage>
        <taxon>Eukaryota</taxon>
        <taxon>Viridiplantae</taxon>
        <taxon>Streptophyta</taxon>
        <taxon>Embryophyta</taxon>
        <taxon>Tracheophyta</taxon>
        <taxon>Spermatophyta</taxon>
        <taxon>Magnoliopsida</taxon>
        <taxon>eudicotyledons</taxon>
        <taxon>Gunneridae</taxon>
        <taxon>Pentapetalae</taxon>
        <taxon>rosids</taxon>
        <taxon>fabids</taxon>
        <taxon>Malpighiales</taxon>
        <taxon>Euphorbiaceae</taxon>
        <taxon>Crotonoideae</taxon>
        <taxon>Micrandreae</taxon>
        <taxon>Hevea</taxon>
    </lineage>
</organism>
<evidence type="ECO:0000313" key="3">
    <source>
        <dbReference type="Proteomes" id="UP000467840"/>
    </source>
</evidence>
<evidence type="ECO:0000313" key="2">
    <source>
        <dbReference type="EMBL" id="KAF2288859.1"/>
    </source>
</evidence>
<dbReference type="Proteomes" id="UP000467840">
    <property type="component" value="Chromosome 8"/>
</dbReference>
<name>A0A6A6KN42_HEVBR</name>
<protein>
    <submittedName>
        <fullName evidence="2">Uncharacterized protein</fullName>
    </submittedName>
</protein>
<sequence length="138" mass="15483">MRFKCAREDWERVGTQTSGRGSNWRAETPSARANEVHPPKILEAPGERGRVCGQTRFKPTRELSGRSAGCARAASRPKRELRLLLKVTMADQSEINLGVGVAPTVVEHEGSKRKGRGKSREPSRAREDFREQGRTWET</sequence>
<keyword evidence="3" id="KW-1185">Reference proteome</keyword>
<evidence type="ECO:0000256" key="1">
    <source>
        <dbReference type="SAM" id="MobiDB-lite"/>
    </source>
</evidence>
<dbReference type="EMBL" id="JAAGAX010000016">
    <property type="protein sequence ID" value="KAF2288859.1"/>
    <property type="molecule type" value="Genomic_DNA"/>
</dbReference>
<feature type="region of interest" description="Disordered" evidence="1">
    <location>
        <begin position="1"/>
        <end position="52"/>
    </location>
</feature>
<feature type="compositionally biased region" description="Basic and acidic residues" evidence="1">
    <location>
        <begin position="1"/>
        <end position="12"/>
    </location>
</feature>
<accession>A0A6A6KN42</accession>
<feature type="region of interest" description="Disordered" evidence="1">
    <location>
        <begin position="103"/>
        <end position="138"/>
    </location>
</feature>
<feature type="compositionally biased region" description="Basic and acidic residues" evidence="1">
    <location>
        <begin position="34"/>
        <end position="50"/>
    </location>
</feature>
<dbReference type="AlphaFoldDB" id="A0A6A6KN42"/>
<gene>
    <name evidence="2" type="ORF">GH714_019184</name>
</gene>
<comment type="caution">
    <text evidence="2">The sequence shown here is derived from an EMBL/GenBank/DDBJ whole genome shotgun (WGS) entry which is preliminary data.</text>
</comment>
<feature type="compositionally biased region" description="Basic and acidic residues" evidence="1">
    <location>
        <begin position="106"/>
        <end position="138"/>
    </location>
</feature>
<reference evidence="2 3" key="1">
    <citation type="journal article" date="2020" name="Mol. Plant">
        <title>The Chromosome-Based Rubber Tree Genome Provides New Insights into Spurge Genome Evolution and Rubber Biosynthesis.</title>
        <authorList>
            <person name="Liu J."/>
            <person name="Shi C."/>
            <person name="Shi C.C."/>
            <person name="Li W."/>
            <person name="Zhang Q.J."/>
            <person name="Zhang Y."/>
            <person name="Li K."/>
            <person name="Lu H.F."/>
            <person name="Shi C."/>
            <person name="Zhu S.T."/>
            <person name="Xiao Z.Y."/>
            <person name="Nan H."/>
            <person name="Yue Y."/>
            <person name="Zhu X.G."/>
            <person name="Wu Y."/>
            <person name="Hong X.N."/>
            <person name="Fan G.Y."/>
            <person name="Tong Y."/>
            <person name="Zhang D."/>
            <person name="Mao C.L."/>
            <person name="Liu Y.L."/>
            <person name="Hao S.J."/>
            <person name="Liu W.Q."/>
            <person name="Lv M.Q."/>
            <person name="Zhang H.B."/>
            <person name="Liu Y."/>
            <person name="Hu-Tang G.R."/>
            <person name="Wang J.P."/>
            <person name="Wang J.H."/>
            <person name="Sun Y.H."/>
            <person name="Ni S.B."/>
            <person name="Chen W.B."/>
            <person name="Zhang X.C."/>
            <person name="Jiao Y.N."/>
            <person name="Eichler E.E."/>
            <person name="Li G.H."/>
            <person name="Liu X."/>
            <person name="Gao L.Z."/>
        </authorList>
    </citation>
    <scope>NUCLEOTIDE SEQUENCE [LARGE SCALE GENOMIC DNA]</scope>
    <source>
        <strain evidence="3">cv. GT1</strain>
        <tissue evidence="2">Leaf</tissue>
    </source>
</reference>